<comment type="subcellular location">
    <subcellularLocation>
        <location evidence="1">Mitochondrion</location>
    </subcellularLocation>
</comment>
<name>A0A197KKU9_9FUNG</name>
<evidence type="ECO:0000256" key="3">
    <source>
        <dbReference type="ARBA" id="ARBA00022946"/>
    </source>
</evidence>
<dbReference type="AlphaFoldDB" id="A0A197KKU9"/>
<reference evidence="9 10" key="1">
    <citation type="submission" date="2016-05" db="EMBL/GenBank/DDBJ databases">
        <title>Genome sequencing reveals origins of a unique bacterial endosymbiosis in the earliest lineages of terrestrial Fungi.</title>
        <authorList>
            <consortium name="DOE Joint Genome Institute"/>
            <person name="Uehling J."/>
            <person name="Gryganskyi A."/>
            <person name="Hameed K."/>
            <person name="Tschaplinski T."/>
            <person name="Misztal P."/>
            <person name="Wu S."/>
            <person name="Desiro A."/>
            <person name="Vande Pol N."/>
            <person name="Du Z.-Y."/>
            <person name="Zienkiewicz A."/>
            <person name="Zienkiewicz K."/>
            <person name="Morin E."/>
            <person name="Tisserant E."/>
            <person name="Splivallo R."/>
            <person name="Hainaut M."/>
            <person name="Henrissat B."/>
            <person name="Ohm R."/>
            <person name="Kuo A."/>
            <person name="Yan J."/>
            <person name="Lipzen A."/>
            <person name="Nolan M."/>
            <person name="Labutti K."/>
            <person name="Barry K."/>
            <person name="Goldstein A."/>
            <person name="Labbe J."/>
            <person name="Schadt C."/>
            <person name="Tuskan G."/>
            <person name="Grigoriev I."/>
            <person name="Martin F."/>
            <person name="Vilgalys R."/>
            <person name="Bonito G."/>
        </authorList>
    </citation>
    <scope>NUCLEOTIDE SEQUENCE [LARGE SCALE GENOMIC DNA]</scope>
    <source>
        <strain evidence="9 10">AG-77</strain>
    </source>
</reference>
<organism evidence="9 10">
    <name type="scientific">Linnemannia elongata AG-77</name>
    <dbReference type="NCBI Taxonomy" id="1314771"/>
    <lineage>
        <taxon>Eukaryota</taxon>
        <taxon>Fungi</taxon>
        <taxon>Fungi incertae sedis</taxon>
        <taxon>Mucoromycota</taxon>
        <taxon>Mortierellomycotina</taxon>
        <taxon>Mortierellomycetes</taxon>
        <taxon>Mortierellales</taxon>
        <taxon>Mortierellaceae</taxon>
        <taxon>Linnemannia</taxon>
    </lineage>
</organism>
<dbReference type="GO" id="GO:0046872">
    <property type="term" value="F:metal ion binding"/>
    <property type="evidence" value="ECO:0007669"/>
    <property type="project" value="UniProtKB-KW"/>
</dbReference>
<feature type="compositionally biased region" description="Basic and acidic residues" evidence="8">
    <location>
        <begin position="688"/>
        <end position="700"/>
    </location>
</feature>
<feature type="compositionally biased region" description="Basic and acidic residues" evidence="8">
    <location>
        <begin position="653"/>
        <end position="662"/>
    </location>
</feature>
<keyword evidence="6" id="KW-0496">Mitochondrion</keyword>
<dbReference type="Proteomes" id="UP000078512">
    <property type="component" value="Unassembled WGS sequence"/>
</dbReference>
<feature type="region of interest" description="Disordered" evidence="8">
    <location>
        <begin position="557"/>
        <end position="584"/>
    </location>
</feature>
<dbReference type="Pfam" id="PF09243">
    <property type="entry name" value="Rsm22"/>
    <property type="match status" value="1"/>
</dbReference>
<evidence type="ECO:0000313" key="10">
    <source>
        <dbReference type="Proteomes" id="UP000078512"/>
    </source>
</evidence>
<proteinExistence type="predicted"/>
<dbReference type="GO" id="GO:0051536">
    <property type="term" value="F:iron-sulfur cluster binding"/>
    <property type="evidence" value="ECO:0007669"/>
    <property type="project" value="UniProtKB-KW"/>
</dbReference>
<dbReference type="GO" id="GO:0006412">
    <property type="term" value="P:translation"/>
    <property type="evidence" value="ECO:0007669"/>
    <property type="project" value="InterPro"/>
</dbReference>
<keyword evidence="10" id="KW-1185">Reference proteome</keyword>
<feature type="region of interest" description="Disordered" evidence="8">
    <location>
        <begin position="67"/>
        <end position="97"/>
    </location>
</feature>
<evidence type="ECO:0000256" key="7">
    <source>
        <dbReference type="ARBA" id="ARBA00045681"/>
    </source>
</evidence>
<dbReference type="EMBL" id="KV442011">
    <property type="protein sequence ID" value="OAQ36854.1"/>
    <property type="molecule type" value="Genomic_DNA"/>
</dbReference>
<evidence type="ECO:0000256" key="2">
    <source>
        <dbReference type="ARBA" id="ARBA00022723"/>
    </source>
</evidence>
<keyword evidence="5" id="KW-0411">Iron-sulfur</keyword>
<accession>A0A197KKU9</accession>
<evidence type="ECO:0000256" key="4">
    <source>
        <dbReference type="ARBA" id="ARBA00023004"/>
    </source>
</evidence>
<evidence type="ECO:0000256" key="8">
    <source>
        <dbReference type="SAM" id="MobiDB-lite"/>
    </source>
</evidence>
<dbReference type="OrthoDB" id="421327at2759"/>
<dbReference type="InterPro" id="IPR029063">
    <property type="entry name" value="SAM-dependent_MTases_sf"/>
</dbReference>
<feature type="region of interest" description="Disordered" evidence="8">
    <location>
        <begin position="651"/>
        <end position="732"/>
    </location>
</feature>
<protein>
    <submittedName>
        <fullName evidence="9">Rsm22-domain-containing protein</fullName>
    </submittedName>
</protein>
<keyword evidence="4" id="KW-0408">Iron</keyword>
<evidence type="ECO:0000256" key="1">
    <source>
        <dbReference type="ARBA" id="ARBA00004173"/>
    </source>
</evidence>
<dbReference type="SUPFAM" id="SSF53335">
    <property type="entry name" value="S-adenosyl-L-methionine-dependent methyltransferases"/>
    <property type="match status" value="1"/>
</dbReference>
<dbReference type="GO" id="GO:0003735">
    <property type="term" value="F:structural constituent of ribosome"/>
    <property type="evidence" value="ECO:0007669"/>
    <property type="project" value="TreeGrafter"/>
</dbReference>
<keyword evidence="2" id="KW-0479">Metal-binding</keyword>
<dbReference type="GO" id="GO:0008168">
    <property type="term" value="F:methyltransferase activity"/>
    <property type="evidence" value="ECO:0007669"/>
    <property type="project" value="InterPro"/>
</dbReference>
<sequence length="732" mass="81013">MTSRLCLAPRQHHCAHAHIQRAVSGLTTSLTHQFAGLSLTTSPAARSAVVVSPSSVVRGYARVARSRPITPKAPTGGSNSEKSAIKTPMSTSDVQEALKALSSSKSYSSSKLKLPGNFKLVKPQPEPKYDPNMVIFLDKHGNVSMIPHDDRVKGQTKDDYNAAVAAGDDFELDGAVEGSPHQRGSKEMEYGRKRIGQVELPKDIQDSIRSVLDDYDKPLIRTDALRLFGSLRSTGALEDDTFAELPTKRLRSGVGELKGKGDKPVIAHILEYGHRESIAYIASMAPTTFSAIKNVLQEVNKRVPDLNPKTFLDFGTGPGTAIWAANEVWETPLKYTGVDTSMAMLESAEEILDILSTNGSPIPNVTFKPFMSHGAKAAKYDVVMSAFALSELTTPALRKSTLEHLWNSTNDMLILVDRGTPSGFRILAEAREQILGLDLDRIITKPKYDAYGELIPDEPIIKPEPAHVVAPCPHDKVCPMYESLSRDSQWCHFSQKVQRPDFLRKTKHSKDNYEDAKYTYVVLRKGPRPSFTRVSTSPVEPSEATTTVAGASFTEDTTTTDPIVKKKRTKKPPPPPPVTYDNPEDMQAASYDWSRIVVPPLKKDGHVVIDTCAGNGYLERIIIPKSQGKIPYRDARKAMWGDLFPHQPKNKAVRRESVKNILDENGNAEEGGEDKPAKRRMLNISAEKLMKREKQKEKKQNRQKISPDEIDGSSKKEKGRRRGDDGDFVVDL</sequence>
<dbReference type="STRING" id="1314771.A0A197KKU9"/>
<evidence type="ECO:0000256" key="6">
    <source>
        <dbReference type="ARBA" id="ARBA00023128"/>
    </source>
</evidence>
<gene>
    <name evidence="9" type="ORF">K457DRAFT_27039</name>
</gene>
<keyword evidence="3" id="KW-0809">Transit peptide</keyword>
<comment type="function">
    <text evidence="7">Mitochondrial ribosome (mitoribosome) assembly factor. Binds at the interface of the head and body domains of the mitochondrial small ribosomal subunit (mt-SSU), occluding the mRNA channel and preventing compaction of the head domain towards the body. Probable inactive methyltransferase: retains the characteristic folding and ability to bind S-adenosyl-L-methionine, but it probably lost its methyltransferase activity.</text>
</comment>
<dbReference type="GO" id="GO:0005763">
    <property type="term" value="C:mitochondrial small ribosomal subunit"/>
    <property type="evidence" value="ECO:0007669"/>
    <property type="project" value="TreeGrafter"/>
</dbReference>
<dbReference type="PANTHER" id="PTHR13184">
    <property type="entry name" value="37S RIBOSOMAL PROTEIN S22"/>
    <property type="match status" value="1"/>
</dbReference>
<dbReference type="PANTHER" id="PTHR13184:SF5">
    <property type="entry name" value="METHYLTRANSFERASE-LIKE PROTEIN 17, MITOCHONDRIAL"/>
    <property type="match status" value="1"/>
</dbReference>
<dbReference type="InterPro" id="IPR015324">
    <property type="entry name" value="Ribosomal_Rsm22-like"/>
</dbReference>
<feature type="compositionally biased region" description="Polar residues" evidence="8">
    <location>
        <begin position="76"/>
        <end position="94"/>
    </location>
</feature>
<dbReference type="InterPro" id="IPR052571">
    <property type="entry name" value="Mt_RNA_Methyltransferase"/>
</dbReference>
<dbReference type="Gene3D" id="3.40.50.150">
    <property type="entry name" value="Vaccinia Virus protein VP39"/>
    <property type="match status" value="1"/>
</dbReference>
<evidence type="ECO:0000313" key="9">
    <source>
        <dbReference type="EMBL" id="OAQ36854.1"/>
    </source>
</evidence>
<evidence type="ECO:0000256" key="5">
    <source>
        <dbReference type="ARBA" id="ARBA00023014"/>
    </source>
</evidence>